<evidence type="ECO:0000313" key="2">
    <source>
        <dbReference type="Proteomes" id="UP000237966"/>
    </source>
</evidence>
<reference evidence="1 2" key="1">
    <citation type="submission" date="2018-02" db="EMBL/GenBank/DDBJ databases">
        <title>Bacteriophage NCPPB3778 and a type I-E CRISPR drive the evolution of the US Biological Select Agent, Rathayibacter toxicus.</title>
        <authorList>
            <person name="Davis E.W.II."/>
            <person name="Tabima J.F."/>
            <person name="Weisberg A.J."/>
            <person name="Lopes L.D."/>
            <person name="Wiseman M.S."/>
            <person name="Wiseman M.S."/>
            <person name="Pupko T."/>
            <person name="Belcher M.S."/>
            <person name="Sechler A.J."/>
            <person name="Tancos M.A."/>
            <person name="Schroeder B.K."/>
            <person name="Murray T.D."/>
            <person name="Luster D.G."/>
            <person name="Schneider W.L."/>
            <person name="Rogers E."/>
            <person name="Andreote F.D."/>
            <person name="Grunwald N.J."/>
            <person name="Putnam M.L."/>
            <person name="Chang J.H."/>
        </authorList>
    </citation>
    <scope>NUCLEOTIDE SEQUENCE [LARGE SCALE GENOMIC DNA]</scope>
    <source>
        <strain evidence="1 2">FH99</strain>
    </source>
</reference>
<name>A0A2S5Y553_9MICO</name>
<comment type="caution">
    <text evidence="1">The sequence shown here is derived from an EMBL/GenBank/DDBJ whole genome shotgun (WGS) entry which is preliminary data.</text>
</comment>
<dbReference type="Proteomes" id="UP000237966">
    <property type="component" value="Unassembled WGS sequence"/>
</dbReference>
<accession>A0A2S5Y553</accession>
<sequence>MLRHRIGIVAALGREAVPIPFGEVNPQCAEHGPAPAPHVRRAMSVPRWEYVTTPLMIHNTTAILNTWGSEGWELVQIVIGPEGGLVAYLKRPIVEADA</sequence>
<evidence type="ECO:0008006" key="3">
    <source>
        <dbReference type="Google" id="ProtNLM"/>
    </source>
</evidence>
<evidence type="ECO:0000313" key="1">
    <source>
        <dbReference type="EMBL" id="PPI13869.1"/>
    </source>
</evidence>
<proteinExistence type="predicted"/>
<dbReference type="EMBL" id="PSWU01000013">
    <property type="protein sequence ID" value="PPI13869.1"/>
    <property type="molecule type" value="Genomic_DNA"/>
</dbReference>
<dbReference type="AlphaFoldDB" id="A0A2S5Y553"/>
<gene>
    <name evidence="1" type="ORF">C5C51_09180</name>
</gene>
<organism evidence="1 2">
    <name type="scientific">Rathayibacter toxicus</name>
    <dbReference type="NCBI Taxonomy" id="145458"/>
    <lineage>
        <taxon>Bacteria</taxon>
        <taxon>Bacillati</taxon>
        <taxon>Actinomycetota</taxon>
        <taxon>Actinomycetes</taxon>
        <taxon>Micrococcales</taxon>
        <taxon>Microbacteriaceae</taxon>
        <taxon>Rathayibacter</taxon>
    </lineage>
</organism>
<protein>
    <recommendedName>
        <fullName evidence="3">DUF4177 domain-containing protein</fullName>
    </recommendedName>
</protein>